<dbReference type="Proteomes" id="UP000218231">
    <property type="component" value="Unassembled WGS sequence"/>
</dbReference>
<organism evidence="1 2">
    <name type="scientific">Diploscapter pachys</name>
    <dbReference type="NCBI Taxonomy" id="2018661"/>
    <lineage>
        <taxon>Eukaryota</taxon>
        <taxon>Metazoa</taxon>
        <taxon>Ecdysozoa</taxon>
        <taxon>Nematoda</taxon>
        <taxon>Chromadorea</taxon>
        <taxon>Rhabditida</taxon>
        <taxon>Rhabditina</taxon>
        <taxon>Rhabditomorpha</taxon>
        <taxon>Rhabditoidea</taxon>
        <taxon>Rhabditidae</taxon>
        <taxon>Diploscapter</taxon>
    </lineage>
</organism>
<sequence length="153" mass="16265">MQVQHTAQGVTDTPDRCVLPLQVMQQFVHQVLPVVVDRKARIVGVLFQAGTHVGQLPLEGFAGQLTVLLSIRQPAQRQAAGLQQVRHADAGLAQLLELVLAFEAAQHLVELGVGTVAQQAVLGEVQRSGAVQLVDHALGIDGAHQLQALPAHP</sequence>
<reference evidence="1 2" key="1">
    <citation type="journal article" date="2017" name="Curr. Biol.">
        <title>Genome architecture and evolution of a unichromosomal asexual nematode.</title>
        <authorList>
            <person name="Fradin H."/>
            <person name="Zegar C."/>
            <person name="Gutwein M."/>
            <person name="Lucas J."/>
            <person name="Kovtun M."/>
            <person name="Corcoran D."/>
            <person name="Baugh L.R."/>
            <person name="Kiontke K."/>
            <person name="Gunsalus K."/>
            <person name="Fitch D.H."/>
            <person name="Piano F."/>
        </authorList>
    </citation>
    <scope>NUCLEOTIDE SEQUENCE [LARGE SCALE GENOMIC DNA]</scope>
    <source>
        <strain evidence="1">PF1309</strain>
    </source>
</reference>
<proteinExistence type="predicted"/>
<evidence type="ECO:0000313" key="1">
    <source>
        <dbReference type="EMBL" id="PAV72384.1"/>
    </source>
</evidence>
<dbReference type="EMBL" id="LIAE01008800">
    <property type="protein sequence ID" value="PAV72384.1"/>
    <property type="molecule type" value="Genomic_DNA"/>
</dbReference>
<accession>A0A2A2KEI0</accession>
<keyword evidence="2" id="KW-1185">Reference proteome</keyword>
<gene>
    <name evidence="1" type="ORF">WR25_00594</name>
</gene>
<name>A0A2A2KEI0_9BILA</name>
<dbReference type="AlphaFoldDB" id="A0A2A2KEI0"/>
<comment type="caution">
    <text evidence="1">The sequence shown here is derived from an EMBL/GenBank/DDBJ whole genome shotgun (WGS) entry which is preliminary data.</text>
</comment>
<protein>
    <submittedName>
        <fullName evidence="1">Uncharacterized protein</fullName>
    </submittedName>
</protein>
<evidence type="ECO:0000313" key="2">
    <source>
        <dbReference type="Proteomes" id="UP000218231"/>
    </source>
</evidence>